<keyword evidence="2" id="KW-1133">Transmembrane helix</keyword>
<proteinExistence type="predicted"/>
<accession>B0TAV0</accession>
<dbReference type="InterPro" id="IPR014239">
    <property type="entry name" value="YpeB_PepSY1-2"/>
</dbReference>
<evidence type="ECO:0000256" key="2">
    <source>
        <dbReference type="SAM" id="Phobius"/>
    </source>
</evidence>
<evidence type="ECO:0000313" key="6">
    <source>
        <dbReference type="EMBL" id="ABZ85061.1"/>
    </source>
</evidence>
<feature type="domain" description="Sporulation protein YpeB PepSY1 and PepSY2" evidence="4">
    <location>
        <begin position="234"/>
        <end position="428"/>
    </location>
</feature>
<dbReference type="OrthoDB" id="2372097at2"/>
<dbReference type="Proteomes" id="UP000008550">
    <property type="component" value="Chromosome"/>
</dbReference>
<dbReference type="KEGG" id="hmo:HM1_2513"/>
<feature type="domain" description="PepSY" evidence="3">
    <location>
        <begin position="431"/>
        <end position="488"/>
    </location>
</feature>
<dbReference type="HOGENOM" id="CLU_045803_0_0_9"/>
<feature type="transmembrane region" description="Helical" evidence="2">
    <location>
        <begin position="31"/>
        <end position="50"/>
    </location>
</feature>
<evidence type="ECO:0000259" key="5">
    <source>
        <dbReference type="Pfam" id="PF20769"/>
    </source>
</evidence>
<keyword evidence="2" id="KW-0812">Transmembrane</keyword>
<organism evidence="6 7">
    <name type="scientific">Heliobacterium modesticaldum (strain ATCC 51547 / Ice1)</name>
    <dbReference type="NCBI Taxonomy" id="498761"/>
    <lineage>
        <taxon>Bacteria</taxon>
        <taxon>Bacillati</taxon>
        <taxon>Bacillota</taxon>
        <taxon>Clostridia</taxon>
        <taxon>Eubacteriales</taxon>
        <taxon>Heliobacteriaceae</taxon>
        <taxon>Heliomicrobium</taxon>
    </lineage>
</organism>
<dbReference type="Pfam" id="PF03413">
    <property type="entry name" value="PepSY"/>
    <property type="match status" value="1"/>
</dbReference>
<dbReference type="STRING" id="498761.HM1_2513"/>
<dbReference type="RefSeq" id="WP_012283557.1">
    <property type="nucleotide sequence ID" value="NC_010337.2"/>
</dbReference>
<dbReference type="EMBL" id="CP000930">
    <property type="protein sequence ID" value="ABZ85061.1"/>
    <property type="molecule type" value="Genomic_DNA"/>
</dbReference>
<gene>
    <name evidence="6" type="ORF">HM1_2513</name>
</gene>
<dbReference type="InterPro" id="IPR025711">
    <property type="entry name" value="PepSY"/>
</dbReference>
<dbReference type="AlphaFoldDB" id="B0TAV0"/>
<dbReference type="eggNOG" id="COG2959">
    <property type="taxonomic scope" value="Bacteria"/>
</dbReference>
<keyword evidence="7" id="KW-1185">Reference proteome</keyword>
<reference evidence="6 7" key="1">
    <citation type="journal article" date="2008" name="J. Bacteriol.">
        <title>The genome of Heliobacterium modesticaldum, a phototrophic representative of the Firmicutes containing the simplest photosynthetic apparatus.</title>
        <authorList>
            <person name="Sattley W.M."/>
            <person name="Madigan M.T."/>
            <person name="Swingley W.D."/>
            <person name="Cheung P.C."/>
            <person name="Clocksin K.M."/>
            <person name="Conrad A.L."/>
            <person name="Dejesa L.C."/>
            <person name="Honchak B.M."/>
            <person name="Jung D.O."/>
            <person name="Karbach L.E."/>
            <person name="Kurdoglu A."/>
            <person name="Lahiri S."/>
            <person name="Mastrian S.D."/>
            <person name="Page L.E."/>
            <person name="Taylor H.L."/>
            <person name="Wang Z.T."/>
            <person name="Raymond J."/>
            <person name="Chen M."/>
            <person name="Blankenship R.E."/>
            <person name="Touchman J.W."/>
        </authorList>
    </citation>
    <scope>NUCLEOTIDE SEQUENCE [LARGE SCALE GENOMIC DNA]</scope>
    <source>
        <strain evidence="7">ATCC 51547 / Ice1</strain>
    </source>
</reference>
<name>B0TAV0_HELMI</name>
<dbReference type="InterPro" id="IPR048402">
    <property type="entry name" value="YpeB_N"/>
</dbReference>
<evidence type="ECO:0000259" key="3">
    <source>
        <dbReference type="Pfam" id="PF03413"/>
    </source>
</evidence>
<feature type="coiled-coil region" evidence="1">
    <location>
        <begin position="64"/>
        <end position="91"/>
    </location>
</feature>
<feature type="domain" description="Sporulation protein YpeB N-terminal" evidence="5">
    <location>
        <begin position="55"/>
        <end position="190"/>
    </location>
</feature>
<evidence type="ECO:0000259" key="4">
    <source>
        <dbReference type="Pfam" id="PF14620"/>
    </source>
</evidence>
<dbReference type="Pfam" id="PF14620">
    <property type="entry name" value="YPEB_PepSY1-2"/>
    <property type="match status" value="1"/>
</dbReference>
<evidence type="ECO:0000313" key="7">
    <source>
        <dbReference type="Proteomes" id="UP000008550"/>
    </source>
</evidence>
<evidence type="ECO:0000256" key="1">
    <source>
        <dbReference type="SAM" id="Coils"/>
    </source>
</evidence>
<keyword evidence="2" id="KW-0472">Membrane</keyword>
<dbReference type="NCBIfam" id="TIGR02889">
    <property type="entry name" value="spore_YpeB"/>
    <property type="match status" value="1"/>
</dbReference>
<protein>
    <submittedName>
        <fullName evidence="6">Conserved domain protein</fullName>
    </submittedName>
</protein>
<keyword evidence="1" id="KW-0175">Coiled coil</keyword>
<sequence>MSEIRDRDETPVDDHRLIEETNHLRKVKKTLSVVAGLLGVTTALFGYLGYQQYVQNQAYQMAVENRYQRAFADLSSNVENMELEMSRLLASNSPNQAVMGLQQVSRQASEASANMGQLPLATLLLSRTHRFINTVDDFSTTLAERKVDGKAALTAAEKKTLGELHRQTTFLRDELGKMGEQLNERRVTWVALEKQARQQEQQGSKQQTALGQFWQRVVAAVAGQGPETQAPPILANFQFVENELQKYSPVEYDGRHSEQIQITPRGLGSGQITQEQAISIAQSWIGQGPLAGHQVRVTGEGKAAIPAYGIGVYPNDAPNENRIAMEISKTGGHVIWMLKERPVGTPVISRDEAAAVARDFLSRRGLNNFEATAVEEYQSLAVVTLVPRDGNISLYPDKIKVRVAMDDKEVLGYDATAYLTFHTNRNLPVPKISREEARKRVASDVTVTGDKLVLLAKDNYQELLCWEFKAVRDNMTYLVYINTQTGREERIFRVIETNAGTFIF</sequence>
<dbReference type="Pfam" id="PF20769">
    <property type="entry name" value="YPEB_N"/>
    <property type="match status" value="1"/>
</dbReference>
<dbReference type="GO" id="GO:0009847">
    <property type="term" value="P:spore germination"/>
    <property type="evidence" value="ECO:0007669"/>
    <property type="project" value="InterPro"/>
</dbReference>